<dbReference type="PANTHER" id="PTHR43808">
    <property type="entry name" value="ACETYLORNITHINE DEACETYLASE"/>
    <property type="match status" value="1"/>
</dbReference>
<feature type="chain" id="PRO_5019560120" evidence="3">
    <location>
        <begin position="26"/>
        <end position="436"/>
    </location>
</feature>
<keyword evidence="3" id="KW-0732">Signal</keyword>
<dbReference type="SUPFAM" id="SSF55031">
    <property type="entry name" value="Bacterial exopeptidase dimerisation domain"/>
    <property type="match status" value="1"/>
</dbReference>
<dbReference type="Pfam" id="PF07687">
    <property type="entry name" value="M20_dimer"/>
    <property type="match status" value="1"/>
</dbReference>
<name>A0A418WNK3_9SPHN</name>
<proteinExistence type="predicted"/>
<sequence>MPARVVSALRPLILLALAAATPVAAAPARAPEDRTIASIRALPAYRKAAQTLSAQHDRFVGEIIALTEIPSPPFGEAKRAAAYREMLARHGLTDIETDAEGNVMGLRRGTAPAGGKVIVVSAHLDTVFPAGTDVKVRREGTKLHAPGIGDDSRGLATMLAWIRALDAAKIRTRHDVLFVGTVGEEGQGDLRGVRHFFTQGKYKDRVAAFYSVDGIDPAQLTHAAVGSKRYRVTFKGPGGHSFSAFGIVNPMAAAARAITDLYEIVPPAQPKTTYAAAVVGGGTSVNSIPDSVFVEFDMRSESAAELDGLEKRFLATVDRAVAAENAARSTREGAITAEKKKIGDRPAGVTSRTAPIVTFTAAAARAQGFSPEYEASSTDANVPISLGVPAITIGSGGTGERAHSTDEYIDVEATESLRGLQVGLLSLLAVAGMERR</sequence>
<evidence type="ECO:0000256" key="2">
    <source>
        <dbReference type="ARBA" id="ARBA00022801"/>
    </source>
</evidence>
<keyword evidence="1" id="KW-0479">Metal-binding</keyword>
<feature type="domain" description="Peptidase M20 dimerisation" evidence="4">
    <location>
        <begin position="225"/>
        <end position="320"/>
    </location>
</feature>
<dbReference type="GO" id="GO:0016787">
    <property type="term" value="F:hydrolase activity"/>
    <property type="evidence" value="ECO:0007669"/>
    <property type="project" value="UniProtKB-KW"/>
</dbReference>
<keyword evidence="2 5" id="KW-0378">Hydrolase</keyword>
<dbReference type="InterPro" id="IPR011650">
    <property type="entry name" value="Peptidase_M20_dimer"/>
</dbReference>
<dbReference type="PANTHER" id="PTHR43808:SF17">
    <property type="entry name" value="PEPTIDASE M20"/>
    <property type="match status" value="1"/>
</dbReference>
<accession>A0A418WNK3</accession>
<dbReference type="EMBL" id="QYUM01000003">
    <property type="protein sequence ID" value="RJF91582.1"/>
    <property type="molecule type" value="Genomic_DNA"/>
</dbReference>
<reference evidence="5 6" key="1">
    <citation type="submission" date="2018-09" db="EMBL/GenBank/DDBJ databases">
        <authorList>
            <person name="Zhu H."/>
        </authorList>
    </citation>
    <scope>NUCLEOTIDE SEQUENCE [LARGE SCALE GENOMIC DNA]</scope>
    <source>
        <strain evidence="5 6">K2R01-6</strain>
    </source>
</reference>
<dbReference type="AlphaFoldDB" id="A0A418WNK3"/>
<feature type="signal peptide" evidence="3">
    <location>
        <begin position="1"/>
        <end position="25"/>
    </location>
</feature>
<dbReference type="Gene3D" id="3.40.630.10">
    <property type="entry name" value="Zn peptidases"/>
    <property type="match status" value="1"/>
</dbReference>
<evidence type="ECO:0000313" key="6">
    <source>
        <dbReference type="Proteomes" id="UP000286100"/>
    </source>
</evidence>
<keyword evidence="6" id="KW-1185">Reference proteome</keyword>
<comment type="caution">
    <text evidence="5">The sequence shown here is derived from an EMBL/GenBank/DDBJ whole genome shotgun (WGS) entry which is preliminary data.</text>
</comment>
<evidence type="ECO:0000259" key="4">
    <source>
        <dbReference type="Pfam" id="PF07687"/>
    </source>
</evidence>
<evidence type="ECO:0000256" key="3">
    <source>
        <dbReference type="SAM" id="SignalP"/>
    </source>
</evidence>
<dbReference type="Proteomes" id="UP000286100">
    <property type="component" value="Unassembled WGS sequence"/>
</dbReference>
<dbReference type="RefSeq" id="WP_119763860.1">
    <property type="nucleotide sequence ID" value="NZ_QYUM01000003.1"/>
</dbReference>
<protein>
    <submittedName>
        <fullName evidence="5">M20/M25/M40 family metallo-hydrolase</fullName>
    </submittedName>
</protein>
<dbReference type="GO" id="GO:0046872">
    <property type="term" value="F:metal ion binding"/>
    <property type="evidence" value="ECO:0007669"/>
    <property type="project" value="UniProtKB-KW"/>
</dbReference>
<dbReference type="InterPro" id="IPR050072">
    <property type="entry name" value="Peptidase_M20A"/>
</dbReference>
<dbReference type="Gene3D" id="3.30.70.360">
    <property type="match status" value="1"/>
</dbReference>
<evidence type="ECO:0000313" key="5">
    <source>
        <dbReference type="EMBL" id="RJF91582.1"/>
    </source>
</evidence>
<dbReference type="OrthoDB" id="9776600at2"/>
<organism evidence="5 6">
    <name type="scientific">Sphingomonas cavernae</name>
    <dbReference type="NCBI Taxonomy" id="2320861"/>
    <lineage>
        <taxon>Bacteria</taxon>
        <taxon>Pseudomonadati</taxon>
        <taxon>Pseudomonadota</taxon>
        <taxon>Alphaproteobacteria</taxon>
        <taxon>Sphingomonadales</taxon>
        <taxon>Sphingomonadaceae</taxon>
        <taxon>Sphingomonas</taxon>
    </lineage>
</organism>
<evidence type="ECO:0000256" key="1">
    <source>
        <dbReference type="ARBA" id="ARBA00022723"/>
    </source>
</evidence>
<dbReference type="InterPro" id="IPR002933">
    <property type="entry name" value="Peptidase_M20"/>
</dbReference>
<dbReference type="InterPro" id="IPR036264">
    <property type="entry name" value="Bact_exopeptidase_dim_dom"/>
</dbReference>
<dbReference type="SUPFAM" id="SSF53187">
    <property type="entry name" value="Zn-dependent exopeptidases"/>
    <property type="match status" value="1"/>
</dbReference>
<dbReference type="Pfam" id="PF01546">
    <property type="entry name" value="Peptidase_M20"/>
    <property type="match status" value="1"/>
</dbReference>
<gene>
    <name evidence="5" type="ORF">D3876_13290</name>
</gene>